<sequence length="52" mass="5554">MGFVAASADQALEAKQAAYGDAQFFDQLSGDHQLEVIEICAARAEKPSEPEV</sequence>
<dbReference type="Proteomes" id="UP000632849">
    <property type="component" value="Unassembled WGS sequence"/>
</dbReference>
<dbReference type="AlphaFoldDB" id="A0A919BTI2"/>
<evidence type="ECO:0000313" key="1">
    <source>
        <dbReference type="EMBL" id="GHG13562.1"/>
    </source>
</evidence>
<gene>
    <name evidence="1" type="ORF">GCM10017667_54380</name>
</gene>
<keyword evidence="2" id="KW-1185">Reference proteome</keyword>
<reference evidence="1" key="1">
    <citation type="journal article" date="2014" name="Int. J. Syst. Evol. Microbiol.">
        <title>Complete genome sequence of Corynebacterium casei LMG S-19264T (=DSM 44701T), isolated from a smear-ripened cheese.</title>
        <authorList>
            <consortium name="US DOE Joint Genome Institute (JGI-PGF)"/>
            <person name="Walter F."/>
            <person name="Albersmeier A."/>
            <person name="Kalinowski J."/>
            <person name="Ruckert C."/>
        </authorList>
    </citation>
    <scope>NUCLEOTIDE SEQUENCE</scope>
    <source>
        <strain evidence="1">JCM 4122</strain>
    </source>
</reference>
<protein>
    <submittedName>
        <fullName evidence="1">Uncharacterized protein</fullName>
    </submittedName>
</protein>
<name>A0A919BTI2_STRFL</name>
<evidence type="ECO:0000313" key="2">
    <source>
        <dbReference type="Proteomes" id="UP000632849"/>
    </source>
</evidence>
<dbReference type="EMBL" id="BNBE01000002">
    <property type="protein sequence ID" value="GHG13562.1"/>
    <property type="molecule type" value="Genomic_DNA"/>
</dbReference>
<organism evidence="1 2">
    <name type="scientific">Streptomyces filamentosus</name>
    <name type="common">Streptomyces roseosporus</name>
    <dbReference type="NCBI Taxonomy" id="67294"/>
    <lineage>
        <taxon>Bacteria</taxon>
        <taxon>Bacillati</taxon>
        <taxon>Actinomycetota</taxon>
        <taxon>Actinomycetes</taxon>
        <taxon>Kitasatosporales</taxon>
        <taxon>Streptomycetaceae</taxon>
        <taxon>Streptomyces</taxon>
    </lineage>
</organism>
<proteinExistence type="predicted"/>
<reference evidence="1" key="2">
    <citation type="submission" date="2020-09" db="EMBL/GenBank/DDBJ databases">
        <authorList>
            <person name="Sun Q."/>
            <person name="Ohkuma M."/>
        </authorList>
    </citation>
    <scope>NUCLEOTIDE SEQUENCE</scope>
    <source>
        <strain evidence="1">JCM 4122</strain>
    </source>
</reference>
<comment type="caution">
    <text evidence="1">The sequence shown here is derived from an EMBL/GenBank/DDBJ whole genome shotgun (WGS) entry which is preliminary data.</text>
</comment>
<accession>A0A919BTI2</accession>